<dbReference type="AlphaFoldDB" id="A0A4Q2V196"/>
<protein>
    <submittedName>
        <fullName evidence="1">Uncharacterized protein</fullName>
    </submittedName>
</protein>
<dbReference type="Proteomes" id="UP000290540">
    <property type="component" value="Unassembled WGS sequence"/>
</dbReference>
<evidence type="ECO:0000313" key="1">
    <source>
        <dbReference type="EMBL" id="RYC79880.1"/>
    </source>
</evidence>
<dbReference type="EMBL" id="MQTW01000492">
    <property type="protein sequence ID" value="RYC79880.1"/>
    <property type="molecule type" value="Genomic_DNA"/>
</dbReference>
<proteinExistence type="predicted"/>
<gene>
    <name evidence="1" type="ORF">BFJ63_vAg17238</name>
</gene>
<name>A0A4Q2V196_FUSOX</name>
<evidence type="ECO:0000313" key="2">
    <source>
        <dbReference type="Proteomes" id="UP000290540"/>
    </source>
</evidence>
<sequence length="130" mass="14621">MAASSEMPLPKSILVFNQIIEEVARCAEKLADIRSPAHKHQDDIEAIRAKINVAWERILETSHTTERDQLQVEIQGHTAKLEELQQSYASGFKDAWAEYERRADLAVKTLCEALNKSADTLLGSRGCKDQ</sequence>
<organism evidence="1 2">
    <name type="scientific">Fusarium oxysporum f. sp. narcissi</name>
    <dbReference type="NCBI Taxonomy" id="451672"/>
    <lineage>
        <taxon>Eukaryota</taxon>
        <taxon>Fungi</taxon>
        <taxon>Dikarya</taxon>
        <taxon>Ascomycota</taxon>
        <taxon>Pezizomycotina</taxon>
        <taxon>Sordariomycetes</taxon>
        <taxon>Hypocreomycetidae</taxon>
        <taxon>Hypocreales</taxon>
        <taxon>Nectriaceae</taxon>
        <taxon>Fusarium</taxon>
        <taxon>Fusarium oxysporum species complex</taxon>
    </lineage>
</organism>
<comment type="caution">
    <text evidence="1">The sequence shown here is derived from an EMBL/GenBank/DDBJ whole genome shotgun (WGS) entry which is preliminary data.</text>
</comment>
<reference evidence="1 2" key="1">
    <citation type="submission" date="2016-12" db="EMBL/GenBank/DDBJ databases">
        <title>Draft genome sequence of Fusarium oxysporum causing rot on Narcissus.</title>
        <authorList>
            <person name="Armitage A.D."/>
            <person name="Taylor A."/>
            <person name="Clarkson J.P."/>
            <person name="Harrison R.J."/>
            <person name="Jackson A.C."/>
        </authorList>
    </citation>
    <scope>NUCLEOTIDE SEQUENCE [LARGE SCALE GENOMIC DNA]</scope>
    <source>
        <strain evidence="1 2">N139</strain>
    </source>
</reference>
<accession>A0A4Q2V196</accession>